<protein>
    <submittedName>
        <fullName evidence="1">Uncharacterized protein</fullName>
    </submittedName>
</protein>
<accession>A0ACB8DAQ8</accession>
<organism evidence="1 2">
    <name type="scientific">Dermacentor silvarum</name>
    <name type="common">Tick</name>
    <dbReference type="NCBI Taxonomy" id="543639"/>
    <lineage>
        <taxon>Eukaryota</taxon>
        <taxon>Metazoa</taxon>
        <taxon>Ecdysozoa</taxon>
        <taxon>Arthropoda</taxon>
        <taxon>Chelicerata</taxon>
        <taxon>Arachnida</taxon>
        <taxon>Acari</taxon>
        <taxon>Parasitiformes</taxon>
        <taxon>Ixodida</taxon>
        <taxon>Ixodoidea</taxon>
        <taxon>Ixodidae</taxon>
        <taxon>Rhipicephalinae</taxon>
        <taxon>Dermacentor</taxon>
    </lineage>
</organism>
<dbReference type="Proteomes" id="UP000821865">
    <property type="component" value="Chromosome 2"/>
</dbReference>
<evidence type="ECO:0000313" key="1">
    <source>
        <dbReference type="EMBL" id="KAH7965181.1"/>
    </source>
</evidence>
<comment type="caution">
    <text evidence="1">The sequence shown here is derived from an EMBL/GenBank/DDBJ whole genome shotgun (WGS) entry which is preliminary data.</text>
</comment>
<proteinExistence type="predicted"/>
<dbReference type="EMBL" id="CM023471">
    <property type="protein sequence ID" value="KAH7965181.1"/>
    <property type="molecule type" value="Genomic_DNA"/>
</dbReference>
<sequence>MAEPPSSSRIPVLQRAEGSWTTVEHKLRQLDDMAEPGAYVRLLAGCCRDSVQAARAMQAQLEAARAEVNALRLQLRKSIDRIAQIEEDRQNLRDVAQRAEAEALKAADAVRQMAQEQSRLRAQLERLPVEQAESLRQRNEELESHVRESLDSLAKQQEAMLETRLEAALGDRLADLQKAQEAADGRQRLLDEAEPWSPMQHFQELPLLRSSRDAPFRWVLSGYQRLKDESQRHGQPRLYSRPFGIEREGSVRCVLRLVACLGVPAGQEAGDAVQLGLQLLHSAKCSKKFDFFLRLLDRSGSERHLVKTFSSSELAVPRYWFSRPALGVVSFAVLISEQRMLREGFLSRDALAVEVGLQ</sequence>
<reference evidence="1" key="1">
    <citation type="submission" date="2020-05" db="EMBL/GenBank/DDBJ databases">
        <title>Large-scale comparative analyses of tick genomes elucidate their genetic diversity and vector capacities.</title>
        <authorList>
            <person name="Jia N."/>
            <person name="Wang J."/>
            <person name="Shi W."/>
            <person name="Du L."/>
            <person name="Sun Y."/>
            <person name="Zhan W."/>
            <person name="Jiang J."/>
            <person name="Wang Q."/>
            <person name="Zhang B."/>
            <person name="Ji P."/>
            <person name="Sakyi L.B."/>
            <person name="Cui X."/>
            <person name="Yuan T."/>
            <person name="Jiang B."/>
            <person name="Yang W."/>
            <person name="Lam T.T.-Y."/>
            <person name="Chang Q."/>
            <person name="Ding S."/>
            <person name="Wang X."/>
            <person name="Zhu J."/>
            <person name="Ruan X."/>
            <person name="Zhao L."/>
            <person name="Wei J."/>
            <person name="Que T."/>
            <person name="Du C."/>
            <person name="Cheng J."/>
            <person name="Dai P."/>
            <person name="Han X."/>
            <person name="Huang E."/>
            <person name="Gao Y."/>
            <person name="Liu J."/>
            <person name="Shao H."/>
            <person name="Ye R."/>
            <person name="Li L."/>
            <person name="Wei W."/>
            <person name="Wang X."/>
            <person name="Wang C."/>
            <person name="Yang T."/>
            <person name="Huo Q."/>
            <person name="Li W."/>
            <person name="Guo W."/>
            <person name="Chen H."/>
            <person name="Zhou L."/>
            <person name="Ni X."/>
            <person name="Tian J."/>
            <person name="Zhou Y."/>
            <person name="Sheng Y."/>
            <person name="Liu T."/>
            <person name="Pan Y."/>
            <person name="Xia L."/>
            <person name="Li J."/>
            <person name="Zhao F."/>
            <person name="Cao W."/>
        </authorList>
    </citation>
    <scope>NUCLEOTIDE SEQUENCE</scope>
    <source>
        <strain evidence="1">Dsil-2018</strain>
    </source>
</reference>
<evidence type="ECO:0000313" key="2">
    <source>
        <dbReference type="Proteomes" id="UP000821865"/>
    </source>
</evidence>
<gene>
    <name evidence="1" type="ORF">HPB49_004586</name>
</gene>
<keyword evidence="2" id="KW-1185">Reference proteome</keyword>
<name>A0ACB8DAQ8_DERSI</name>